<evidence type="ECO:0000313" key="5">
    <source>
        <dbReference type="Proteomes" id="UP001497457"/>
    </source>
</evidence>
<feature type="region of interest" description="Disordered" evidence="1">
    <location>
        <begin position="272"/>
        <end position="295"/>
    </location>
</feature>
<evidence type="ECO:0000313" key="3">
    <source>
        <dbReference type="EMBL" id="CAL4903402.1"/>
    </source>
</evidence>
<dbReference type="Pfam" id="PF07889">
    <property type="entry name" value="DUF1664"/>
    <property type="match status" value="1"/>
</dbReference>
<evidence type="ECO:0000313" key="4">
    <source>
        <dbReference type="EMBL" id="CAL4910814.1"/>
    </source>
</evidence>
<sequence>MAPLGNVAIVIGSGLAGTIFTSGEKVGDLFSGALKFVTKHGKDGGNAKSGSEHTAQLLSQVQNLREDLESLSRPVTVVTSAAKSGPGASTITAVVVVGVIGYAYIKWKGWKLSDMMFVTKRGLSDACNVVGSQLDQVSDNVLVTRKHLAGRIDLVDSTLDETQQIIEGTRNEVTVIHGDLSAFQEDLQSVNFVVRTLESKMGRLESSQDQTVDGIQNLCEFTRKMEPLKNGNVGQVSSSIPASIGSSSEQIVRATCLPRPAPRLALEEISHVAESPRADSPQVSSAAESSRTEALQEQKGIFSQTLCTNREGSTHVMASSTEARMSTPKPTSSSRFGGLLGGLLGGLRASSALS</sequence>
<organism evidence="3 5">
    <name type="scientific">Urochloa decumbens</name>
    <dbReference type="NCBI Taxonomy" id="240449"/>
    <lineage>
        <taxon>Eukaryota</taxon>
        <taxon>Viridiplantae</taxon>
        <taxon>Streptophyta</taxon>
        <taxon>Embryophyta</taxon>
        <taxon>Tracheophyta</taxon>
        <taxon>Spermatophyta</taxon>
        <taxon>Magnoliopsida</taxon>
        <taxon>Liliopsida</taxon>
        <taxon>Poales</taxon>
        <taxon>Poaceae</taxon>
        <taxon>PACMAD clade</taxon>
        <taxon>Panicoideae</taxon>
        <taxon>Panicodae</taxon>
        <taxon>Paniceae</taxon>
        <taxon>Melinidinae</taxon>
        <taxon>Urochloa</taxon>
    </lineage>
</organism>
<proteinExistence type="predicted"/>
<evidence type="ECO:0000259" key="2">
    <source>
        <dbReference type="Pfam" id="PF07889"/>
    </source>
</evidence>
<feature type="compositionally biased region" description="Polar residues" evidence="1">
    <location>
        <begin position="315"/>
        <end position="331"/>
    </location>
</feature>
<dbReference type="Proteomes" id="UP001497457">
    <property type="component" value="Chromosome 12b"/>
</dbReference>
<protein>
    <recommendedName>
        <fullName evidence="2">DUF1664 domain-containing protein</fullName>
    </recommendedName>
</protein>
<dbReference type="Proteomes" id="UP001497457">
    <property type="component" value="Chromosome 11b"/>
</dbReference>
<dbReference type="InterPro" id="IPR012458">
    <property type="entry name" value="DUF1664"/>
</dbReference>
<dbReference type="EMBL" id="OZ075121">
    <property type="protein sequence ID" value="CAL4903402.1"/>
    <property type="molecule type" value="Genomic_DNA"/>
</dbReference>
<dbReference type="AlphaFoldDB" id="A0ABC8W8Y9"/>
<reference evidence="3 5" key="1">
    <citation type="submission" date="2024-10" db="EMBL/GenBank/DDBJ databases">
        <authorList>
            <person name="Ryan C."/>
        </authorList>
    </citation>
    <scope>NUCLEOTIDE SEQUENCE [LARGE SCALE GENOMIC DNA]</scope>
</reference>
<feature type="region of interest" description="Disordered" evidence="1">
    <location>
        <begin position="315"/>
        <end position="338"/>
    </location>
</feature>
<gene>
    <name evidence="3" type="ORF">URODEC1_LOCUS10514</name>
    <name evidence="4" type="ORF">URODEC1_LOCUS14604</name>
</gene>
<dbReference type="PANTHER" id="PTHR47289:SF3">
    <property type="entry name" value="OS01G0112300 PROTEIN"/>
    <property type="match status" value="1"/>
</dbReference>
<dbReference type="EMBL" id="OZ075122">
    <property type="protein sequence ID" value="CAL4910814.1"/>
    <property type="molecule type" value="Genomic_DNA"/>
</dbReference>
<evidence type="ECO:0000256" key="1">
    <source>
        <dbReference type="SAM" id="MobiDB-lite"/>
    </source>
</evidence>
<keyword evidence="5" id="KW-1185">Reference proteome</keyword>
<dbReference type="PANTHER" id="PTHR47289">
    <property type="entry name" value="TRANSCRIPTION FACTOR, PUTATIVE (DUF1664)-RELATED"/>
    <property type="match status" value="1"/>
</dbReference>
<feature type="domain" description="DUF1664" evidence="2">
    <location>
        <begin position="86"/>
        <end position="208"/>
    </location>
</feature>
<accession>A0ABC8W8Y9</accession>
<name>A0ABC8W8Y9_9POAL</name>